<evidence type="ECO:0000256" key="1">
    <source>
        <dbReference type="ARBA" id="ARBA00001971"/>
    </source>
</evidence>
<keyword evidence="6 10" id="KW-0560">Oxidoreductase</keyword>
<dbReference type="InterPro" id="IPR050364">
    <property type="entry name" value="Cytochrome_P450_fung"/>
</dbReference>
<dbReference type="GO" id="GO:0005506">
    <property type="term" value="F:iron ion binding"/>
    <property type="evidence" value="ECO:0007669"/>
    <property type="project" value="InterPro"/>
</dbReference>
<proteinExistence type="inferred from homology"/>
<keyword evidence="5 9" id="KW-0479">Metal-binding</keyword>
<keyword evidence="7 9" id="KW-0408">Iron</keyword>
<organism evidence="11 12">
    <name type="scientific">Lentinula raphanica</name>
    <dbReference type="NCBI Taxonomy" id="153919"/>
    <lineage>
        <taxon>Eukaryota</taxon>
        <taxon>Fungi</taxon>
        <taxon>Dikarya</taxon>
        <taxon>Basidiomycota</taxon>
        <taxon>Agaricomycotina</taxon>
        <taxon>Agaricomycetes</taxon>
        <taxon>Agaricomycetidae</taxon>
        <taxon>Agaricales</taxon>
        <taxon>Marasmiineae</taxon>
        <taxon>Omphalotaceae</taxon>
        <taxon>Lentinula</taxon>
    </lineage>
</organism>
<dbReference type="GO" id="GO:0016705">
    <property type="term" value="F:oxidoreductase activity, acting on paired donors, with incorporation or reduction of molecular oxygen"/>
    <property type="evidence" value="ECO:0007669"/>
    <property type="project" value="InterPro"/>
</dbReference>
<keyword evidence="12" id="KW-1185">Reference proteome</keyword>
<dbReference type="EMBL" id="MU806403">
    <property type="protein sequence ID" value="KAJ3835523.1"/>
    <property type="molecule type" value="Genomic_DNA"/>
</dbReference>
<dbReference type="SUPFAM" id="SSF48264">
    <property type="entry name" value="Cytochrome P450"/>
    <property type="match status" value="1"/>
</dbReference>
<reference evidence="11" key="1">
    <citation type="submission" date="2022-08" db="EMBL/GenBank/DDBJ databases">
        <authorList>
            <consortium name="DOE Joint Genome Institute"/>
            <person name="Min B."/>
            <person name="Riley R."/>
            <person name="Sierra-Patev S."/>
            <person name="Naranjo-Ortiz M."/>
            <person name="Looney B."/>
            <person name="Konkel Z."/>
            <person name="Slot J.C."/>
            <person name="Sakamoto Y."/>
            <person name="Steenwyk J.L."/>
            <person name="Rokas A."/>
            <person name="Carro J."/>
            <person name="Camarero S."/>
            <person name="Ferreira P."/>
            <person name="Molpeceres G."/>
            <person name="Ruiz-Duenas F.J."/>
            <person name="Serrano A."/>
            <person name="Henrissat B."/>
            <person name="Drula E."/>
            <person name="Hughes K.W."/>
            <person name="Mata J.L."/>
            <person name="Ishikawa N.K."/>
            <person name="Vargas-Isla R."/>
            <person name="Ushijima S."/>
            <person name="Smith C.A."/>
            <person name="Ahrendt S."/>
            <person name="Andreopoulos W."/>
            <person name="He G."/>
            <person name="Labutti K."/>
            <person name="Lipzen A."/>
            <person name="Ng V."/>
            <person name="Sandor L."/>
            <person name="Barry K."/>
            <person name="Martinez A.T."/>
            <person name="Xiao Y."/>
            <person name="Gibbons J.G."/>
            <person name="Terashima K."/>
            <person name="Hibbett D.S."/>
            <person name="Grigoriev I.V."/>
        </authorList>
    </citation>
    <scope>NUCLEOTIDE SEQUENCE</scope>
    <source>
        <strain evidence="11">TFB9207</strain>
    </source>
</reference>
<evidence type="ECO:0000256" key="7">
    <source>
        <dbReference type="ARBA" id="ARBA00023004"/>
    </source>
</evidence>
<evidence type="ECO:0000256" key="3">
    <source>
        <dbReference type="ARBA" id="ARBA00010617"/>
    </source>
</evidence>
<evidence type="ECO:0000256" key="2">
    <source>
        <dbReference type="ARBA" id="ARBA00005179"/>
    </source>
</evidence>
<dbReference type="InterPro" id="IPR001128">
    <property type="entry name" value="Cyt_P450"/>
</dbReference>
<evidence type="ECO:0000256" key="8">
    <source>
        <dbReference type="ARBA" id="ARBA00023033"/>
    </source>
</evidence>
<evidence type="ECO:0000313" key="11">
    <source>
        <dbReference type="EMBL" id="KAJ3835523.1"/>
    </source>
</evidence>
<name>A0AA38P3A2_9AGAR</name>
<dbReference type="AlphaFoldDB" id="A0AA38P3A2"/>
<evidence type="ECO:0000256" key="9">
    <source>
        <dbReference type="PIRSR" id="PIRSR602401-1"/>
    </source>
</evidence>
<dbReference type="Gene3D" id="1.10.630.10">
    <property type="entry name" value="Cytochrome P450"/>
    <property type="match status" value="1"/>
</dbReference>
<evidence type="ECO:0000256" key="4">
    <source>
        <dbReference type="ARBA" id="ARBA00022617"/>
    </source>
</evidence>
<evidence type="ECO:0000256" key="5">
    <source>
        <dbReference type="ARBA" id="ARBA00022723"/>
    </source>
</evidence>
<evidence type="ECO:0000313" key="12">
    <source>
        <dbReference type="Proteomes" id="UP001163846"/>
    </source>
</evidence>
<dbReference type="GO" id="GO:0020037">
    <property type="term" value="F:heme binding"/>
    <property type="evidence" value="ECO:0007669"/>
    <property type="project" value="InterPro"/>
</dbReference>
<accession>A0AA38P3A2</accession>
<keyword evidence="8 10" id="KW-0503">Monooxygenase</keyword>
<dbReference type="CDD" id="cd11065">
    <property type="entry name" value="CYP64-like"/>
    <property type="match status" value="1"/>
</dbReference>
<dbReference type="PANTHER" id="PTHR46300">
    <property type="entry name" value="P450, PUTATIVE (EUROFUNG)-RELATED-RELATED"/>
    <property type="match status" value="1"/>
</dbReference>
<dbReference type="InterPro" id="IPR036396">
    <property type="entry name" value="Cyt_P450_sf"/>
</dbReference>
<comment type="cofactor">
    <cofactor evidence="1 9">
        <name>heme</name>
        <dbReference type="ChEBI" id="CHEBI:30413"/>
    </cofactor>
</comment>
<comment type="similarity">
    <text evidence="3 10">Belongs to the cytochrome P450 family.</text>
</comment>
<dbReference type="PROSITE" id="PS00086">
    <property type="entry name" value="CYTOCHROME_P450"/>
    <property type="match status" value="1"/>
</dbReference>
<comment type="pathway">
    <text evidence="2">Secondary metabolite biosynthesis.</text>
</comment>
<feature type="binding site" description="axial binding residue" evidence="9">
    <location>
        <position position="433"/>
    </location>
    <ligand>
        <name>heme</name>
        <dbReference type="ChEBI" id="CHEBI:30413"/>
    </ligand>
    <ligandPart>
        <name>Fe</name>
        <dbReference type="ChEBI" id="CHEBI:18248"/>
    </ligandPart>
</feature>
<dbReference type="InterPro" id="IPR002401">
    <property type="entry name" value="Cyt_P450_E_grp-I"/>
</dbReference>
<evidence type="ECO:0000256" key="6">
    <source>
        <dbReference type="ARBA" id="ARBA00023002"/>
    </source>
</evidence>
<sequence>MLNLIFVLIATLLLTLQWIKSIRLRSKLPPGPSGLPILGNVLQLPSSQPWSTFDKWTKQYGPIFYLNIAGQDTIVLGPHKAAADLLDRRANTYSDRPEYVVLNILTGSMHWAWTQADDLWKRQRRGAHESLGPQTAKEYFPYQETESIILVDQLLTDPENFLEHFQRVSTSLNLSIIYGWSPVLDSTHPTILQIDRYNHQILVSAMPGNFWVEFSYFNWMKYLPAWMCWWRRDAEKKHSRDSVMLQGLSADVQKRMEAGDDATCVAGKLLQNAESSTEAAWNSASIYSAGSETTAAAQLSWFTLAMILYPERLAHEELDRVVGPFRLPNFDDHEQLPYIRATVKEILRWRPAAPLALPHRLTQDDHYEGYFLPKGTIVYPNVWSMHHESELYGDDAEHFRPSRFLNVEGKVDSSIEDTKDEGHFSFGFGKRICVGRHVANNNLFIHIAYLLWAFNITAEVDSDGRQKLPDPLNFDDGLTTRPIPFGCKITPRNADVADLIVQAKLERLGVGEGR</sequence>
<evidence type="ECO:0000256" key="10">
    <source>
        <dbReference type="RuleBase" id="RU000461"/>
    </source>
</evidence>
<dbReference type="PRINTS" id="PR00463">
    <property type="entry name" value="EP450I"/>
</dbReference>
<comment type="caution">
    <text evidence="11">The sequence shown here is derived from an EMBL/GenBank/DDBJ whole genome shotgun (WGS) entry which is preliminary data.</text>
</comment>
<gene>
    <name evidence="11" type="ORF">F5878DRAFT_627661</name>
</gene>
<dbReference type="PRINTS" id="PR00385">
    <property type="entry name" value="P450"/>
</dbReference>
<dbReference type="Pfam" id="PF00067">
    <property type="entry name" value="p450"/>
    <property type="match status" value="1"/>
</dbReference>
<dbReference type="InterPro" id="IPR017972">
    <property type="entry name" value="Cyt_P450_CS"/>
</dbReference>
<keyword evidence="4 9" id="KW-0349">Heme</keyword>
<protein>
    <submittedName>
        <fullName evidence="11">Cytochrome P450</fullName>
    </submittedName>
</protein>
<dbReference type="GO" id="GO:0004497">
    <property type="term" value="F:monooxygenase activity"/>
    <property type="evidence" value="ECO:0007669"/>
    <property type="project" value="UniProtKB-KW"/>
</dbReference>
<dbReference type="Proteomes" id="UP001163846">
    <property type="component" value="Unassembled WGS sequence"/>
</dbReference>